<evidence type="ECO:0000313" key="3">
    <source>
        <dbReference type="EMBL" id="CAL1156506.1"/>
    </source>
</evidence>
<feature type="coiled-coil region" evidence="1">
    <location>
        <begin position="3"/>
        <end position="30"/>
    </location>
</feature>
<keyword evidence="1" id="KW-0175">Coiled coil</keyword>
<evidence type="ECO:0000313" key="4">
    <source>
        <dbReference type="Proteomes" id="UP001152797"/>
    </source>
</evidence>
<feature type="coiled-coil region" evidence="1">
    <location>
        <begin position="338"/>
        <end position="365"/>
    </location>
</feature>
<dbReference type="Proteomes" id="UP001152797">
    <property type="component" value="Unassembled WGS sequence"/>
</dbReference>
<comment type="caution">
    <text evidence="2">The sequence shown here is derived from an EMBL/GenBank/DDBJ whole genome shotgun (WGS) entry which is preliminary data.</text>
</comment>
<dbReference type="AlphaFoldDB" id="A0A9P1G826"/>
<keyword evidence="4" id="KW-1185">Reference proteome</keyword>
<dbReference type="EMBL" id="CAMXCT030003223">
    <property type="protein sequence ID" value="CAL4790443.1"/>
    <property type="molecule type" value="Genomic_DNA"/>
</dbReference>
<dbReference type="EMBL" id="CAMXCT010003223">
    <property type="protein sequence ID" value="CAI4003131.1"/>
    <property type="molecule type" value="Genomic_DNA"/>
</dbReference>
<name>A0A9P1G826_9DINO</name>
<gene>
    <name evidence="2" type="ORF">C1SCF055_LOCUS29024</name>
</gene>
<protein>
    <submittedName>
        <fullName evidence="2">Uncharacterized protein</fullName>
    </submittedName>
</protein>
<dbReference type="EMBL" id="CAMXCT020003223">
    <property type="protein sequence ID" value="CAL1156506.1"/>
    <property type="molecule type" value="Genomic_DNA"/>
</dbReference>
<proteinExistence type="predicted"/>
<sequence length="464" mass="51263">MRNQVLHAELADVRQQLRRLQKQTANAKRKKQGRVLRHGQGWRCSPSSPPCLVVLEYSGGIADVAADFVQGRGCWKKRTFVAAASGICSGERRQLVSDIESAYDTAPLSQIARLCGNPVQAGLVSGAQMLKILRWLMERSLTAWVEEQNAVHGVAPSRAQLVEQALCAIPALAPQFYQQKLRSLLLTTPRSQRRWLATFRLRWGLRIGKLKLCSHLSVQEKQSKEFKAAFKEMWRRREAASAAGSVTTMQWLEVVVAAIEVVLPANDWEAAFAAVGAVAEQTCLGERLCDALGWKLCPQVPEGRLEVVTLRSARGGHLEVALGSGWRCGAVAILDRCAALLHQEMETLKRRRVELKRQSKQAAKDQKLLAAKRQLPKACPLMTSSCFCNVRNKVVLMCWKFRRMLSSKCQVMLLPSGLLLVAEVVEAPSGMRLSVSVAKVSELRSEKVPDSLGGRVSTVAIPST</sequence>
<organism evidence="2">
    <name type="scientific">Cladocopium goreaui</name>
    <dbReference type="NCBI Taxonomy" id="2562237"/>
    <lineage>
        <taxon>Eukaryota</taxon>
        <taxon>Sar</taxon>
        <taxon>Alveolata</taxon>
        <taxon>Dinophyceae</taxon>
        <taxon>Suessiales</taxon>
        <taxon>Symbiodiniaceae</taxon>
        <taxon>Cladocopium</taxon>
    </lineage>
</organism>
<reference evidence="3" key="2">
    <citation type="submission" date="2024-04" db="EMBL/GenBank/DDBJ databases">
        <authorList>
            <person name="Chen Y."/>
            <person name="Shah S."/>
            <person name="Dougan E. K."/>
            <person name="Thang M."/>
            <person name="Chan C."/>
        </authorList>
    </citation>
    <scope>NUCLEOTIDE SEQUENCE [LARGE SCALE GENOMIC DNA]</scope>
</reference>
<reference evidence="2" key="1">
    <citation type="submission" date="2022-10" db="EMBL/GenBank/DDBJ databases">
        <authorList>
            <person name="Chen Y."/>
            <person name="Dougan E. K."/>
            <person name="Chan C."/>
            <person name="Rhodes N."/>
            <person name="Thang M."/>
        </authorList>
    </citation>
    <scope>NUCLEOTIDE SEQUENCE</scope>
</reference>
<evidence type="ECO:0000256" key="1">
    <source>
        <dbReference type="SAM" id="Coils"/>
    </source>
</evidence>
<accession>A0A9P1G826</accession>
<evidence type="ECO:0000313" key="2">
    <source>
        <dbReference type="EMBL" id="CAI4003131.1"/>
    </source>
</evidence>